<evidence type="ECO:0000313" key="1">
    <source>
        <dbReference type="EMBL" id="KKK67563.1"/>
    </source>
</evidence>
<proteinExistence type="predicted"/>
<dbReference type="AlphaFoldDB" id="A0A0F8XFB0"/>
<sequence>MKTDILYVVVLQGGMVGLSAAPNIRVARQEFLLEQGTEGYADVYQASQEQIAWIRSMGGAVPPGRIARSRKTLQPPEEKL</sequence>
<accession>A0A0F8XFB0</accession>
<comment type="caution">
    <text evidence="1">The sequence shown here is derived from an EMBL/GenBank/DDBJ whole genome shotgun (WGS) entry which is preliminary data.</text>
</comment>
<name>A0A0F8XFB0_9ZZZZ</name>
<organism evidence="1">
    <name type="scientific">marine sediment metagenome</name>
    <dbReference type="NCBI Taxonomy" id="412755"/>
    <lineage>
        <taxon>unclassified sequences</taxon>
        <taxon>metagenomes</taxon>
        <taxon>ecological metagenomes</taxon>
    </lineage>
</organism>
<protein>
    <submittedName>
        <fullName evidence="1">Uncharacterized protein</fullName>
    </submittedName>
</protein>
<gene>
    <name evidence="1" type="ORF">LCGC14_2952810</name>
</gene>
<dbReference type="EMBL" id="LAZR01059550">
    <property type="protein sequence ID" value="KKK67563.1"/>
    <property type="molecule type" value="Genomic_DNA"/>
</dbReference>
<reference evidence="1" key="1">
    <citation type="journal article" date="2015" name="Nature">
        <title>Complex archaea that bridge the gap between prokaryotes and eukaryotes.</title>
        <authorList>
            <person name="Spang A."/>
            <person name="Saw J.H."/>
            <person name="Jorgensen S.L."/>
            <person name="Zaremba-Niedzwiedzka K."/>
            <person name="Martijn J."/>
            <person name="Lind A.E."/>
            <person name="van Eijk R."/>
            <person name="Schleper C."/>
            <person name="Guy L."/>
            <person name="Ettema T.J."/>
        </authorList>
    </citation>
    <scope>NUCLEOTIDE SEQUENCE</scope>
</reference>